<dbReference type="PANTHER" id="PTHR37826">
    <property type="entry name" value="FLOTILLIN BAND_7_5 DOMAIN PROTEIN"/>
    <property type="match status" value="1"/>
</dbReference>
<evidence type="ECO:0000259" key="2">
    <source>
        <dbReference type="Pfam" id="PF13421"/>
    </source>
</evidence>
<reference evidence="3 4" key="1">
    <citation type="submission" date="2024-09" db="EMBL/GenBank/DDBJ databases">
        <authorList>
            <person name="Sun Q."/>
            <person name="Mori K."/>
        </authorList>
    </citation>
    <scope>NUCLEOTIDE SEQUENCE [LARGE SCALE GENOMIC DNA]</scope>
    <source>
        <strain evidence="3 4">JCM 12520</strain>
    </source>
</reference>
<organism evidence="3 4">
    <name type="scientific">Paenibacillus hodogayensis</name>
    <dbReference type="NCBI Taxonomy" id="279208"/>
    <lineage>
        <taxon>Bacteria</taxon>
        <taxon>Bacillati</taxon>
        <taxon>Bacillota</taxon>
        <taxon>Bacilli</taxon>
        <taxon>Bacillales</taxon>
        <taxon>Paenibacillaceae</taxon>
        <taxon>Paenibacillus</taxon>
    </lineage>
</organism>
<dbReference type="CDD" id="cd03408">
    <property type="entry name" value="SPFH_like_u1"/>
    <property type="match status" value="1"/>
</dbReference>
<evidence type="ECO:0000313" key="4">
    <source>
        <dbReference type="Proteomes" id="UP001589619"/>
    </source>
</evidence>
<dbReference type="Proteomes" id="UP001589619">
    <property type="component" value="Unassembled WGS sequence"/>
</dbReference>
<feature type="domain" description="DZANK-type" evidence="1">
    <location>
        <begin position="297"/>
        <end position="339"/>
    </location>
</feature>
<dbReference type="Pfam" id="PF12773">
    <property type="entry name" value="DZR"/>
    <property type="match status" value="2"/>
</dbReference>
<evidence type="ECO:0000313" key="3">
    <source>
        <dbReference type="EMBL" id="MFB9753809.1"/>
    </source>
</evidence>
<proteinExistence type="predicted"/>
<comment type="caution">
    <text evidence="3">The sequence shown here is derived from an EMBL/GenBank/DDBJ whole genome shotgun (WGS) entry which is preliminary data.</text>
</comment>
<dbReference type="InterPro" id="IPR025874">
    <property type="entry name" value="DZR"/>
</dbReference>
<keyword evidence="4" id="KW-1185">Reference proteome</keyword>
<dbReference type="EMBL" id="JBHMAG010000013">
    <property type="protein sequence ID" value="MFB9753809.1"/>
    <property type="molecule type" value="Genomic_DNA"/>
</dbReference>
<feature type="domain" description="SPFH" evidence="2">
    <location>
        <begin position="17"/>
        <end position="217"/>
    </location>
</feature>
<protein>
    <submittedName>
        <fullName evidence="3">SPFH domain-containing protein</fullName>
    </submittedName>
</protein>
<feature type="domain" description="DZANK-type" evidence="1">
    <location>
        <begin position="346"/>
        <end position="389"/>
    </location>
</feature>
<name>A0ABV5VZT4_9BACL</name>
<dbReference type="InterPro" id="IPR033880">
    <property type="entry name" value="SPFH_YdjI"/>
</dbReference>
<dbReference type="PANTHER" id="PTHR37826:SF2">
    <property type="entry name" value="ZINC-RIBBON DOMAIN-CONTAINING PROTEIN"/>
    <property type="match status" value="1"/>
</dbReference>
<dbReference type="Pfam" id="PF13421">
    <property type="entry name" value="Band_7_1"/>
    <property type="match status" value="1"/>
</dbReference>
<accession>A0ABV5VZT4</accession>
<dbReference type="RefSeq" id="WP_344915027.1">
    <property type="nucleotide sequence ID" value="NZ_BAAAYO010000014.1"/>
</dbReference>
<sequence length="393" mass="43593">MAIIRVVKYDGPPDELVWKYPSQELGTWTQLIVNESQEAMLFLEGQATELYTAGRHTLSTRNVPLFISLVKLPFGGKSPFTAEVWYVNKLRTLTVKWGTPAPIQLKDPVYGLPISLRAFGQFGIQIEDTRMFLTQVVGTLGRYDQEEIGKHFRAIITMNINEYLSAYLIHKKINILEINAYIGEVSRHIEKKIAPLFQTFGVRLLNFNTDSINIPEDDAMTSRLKEALATKAERDILGSTVSQELSFLKPAVTPPMKKPALRLDDIGDELKIEFSLTASDDAADVDEGEFDMEDPGCSKCGHPLVYGSKFCTNCGDPYNPCPVCLTDNETDAVHCKSCGSEMGAACHHCGATIPKGSKFCPECGKRVTVTCSRCRYELEPGQKFCPECGNQAG</sequence>
<gene>
    <name evidence="3" type="ORF">ACFFNY_19750</name>
</gene>
<evidence type="ECO:0000259" key="1">
    <source>
        <dbReference type="Pfam" id="PF12773"/>
    </source>
</evidence>